<evidence type="ECO:0000256" key="5">
    <source>
        <dbReference type="SAM" id="Coils"/>
    </source>
</evidence>
<dbReference type="AlphaFoldDB" id="A0A1E1X501"/>
<dbReference type="InterPro" id="IPR038765">
    <property type="entry name" value="Papain-like_cys_pep_sf"/>
</dbReference>
<dbReference type="InterPro" id="IPR028889">
    <property type="entry name" value="USP"/>
</dbReference>
<keyword evidence="3" id="KW-0833">Ubl conjugation pathway</keyword>
<dbReference type="PANTHER" id="PTHR24006:SF944">
    <property type="entry name" value="UBIQUITIN CARBOXYL-TERMINAL HYDROLASE"/>
    <property type="match status" value="1"/>
</dbReference>
<evidence type="ECO:0000256" key="3">
    <source>
        <dbReference type="ARBA" id="ARBA00022786"/>
    </source>
</evidence>
<dbReference type="GO" id="GO:0006508">
    <property type="term" value="P:proteolysis"/>
    <property type="evidence" value="ECO:0007669"/>
    <property type="project" value="UniProtKB-KW"/>
</dbReference>
<dbReference type="GO" id="GO:0004843">
    <property type="term" value="F:cysteine-type deubiquitinase activity"/>
    <property type="evidence" value="ECO:0007669"/>
    <property type="project" value="InterPro"/>
</dbReference>
<feature type="region of interest" description="Disordered" evidence="6">
    <location>
        <begin position="275"/>
        <end position="306"/>
    </location>
</feature>
<evidence type="ECO:0000256" key="4">
    <source>
        <dbReference type="ARBA" id="ARBA00023242"/>
    </source>
</evidence>
<dbReference type="GO" id="GO:0005634">
    <property type="term" value="C:nucleus"/>
    <property type="evidence" value="ECO:0007669"/>
    <property type="project" value="UniProtKB-SubCell"/>
</dbReference>
<dbReference type="SUPFAM" id="SSF54001">
    <property type="entry name" value="Cysteine proteinases"/>
    <property type="match status" value="1"/>
</dbReference>
<evidence type="ECO:0000259" key="7">
    <source>
        <dbReference type="PROSITE" id="PS50235"/>
    </source>
</evidence>
<dbReference type="CDD" id="cd14276">
    <property type="entry name" value="UBA_UBP25_like"/>
    <property type="match status" value="1"/>
</dbReference>
<keyword evidence="8" id="KW-0378">Hydrolase</keyword>
<dbReference type="SMART" id="SM00726">
    <property type="entry name" value="UIM"/>
    <property type="match status" value="2"/>
</dbReference>
<keyword evidence="8" id="KW-0645">Protease</keyword>
<keyword evidence="4" id="KW-0539">Nucleus</keyword>
<comment type="similarity">
    <text evidence="2">Belongs to the peptidase C19 family.</text>
</comment>
<feature type="compositionally biased region" description="Low complexity" evidence="6">
    <location>
        <begin position="285"/>
        <end position="305"/>
    </location>
</feature>
<dbReference type="Pfam" id="PF21909">
    <property type="entry name" value="USP_UIM_N"/>
    <property type="match status" value="1"/>
</dbReference>
<organism evidence="8">
    <name type="scientific">Amblyomma aureolatum</name>
    <dbReference type="NCBI Taxonomy" id="187763"/>
    <lineage>
        <taxon>Eukaryota</taxon>
        <taxon>Metazoa</taxon>
        <taxon>Ecdysozoa</taxon>
        <taxon>Arthropoda</taxon>
        <taxon>Chelicerata</taxon>
        <taxon>Arachnida</taxon>
        <taxon>Acari</taxon>
        <taxon>Parasitiformes</taxon>
        <taxon>Ixodida</taxon>
        <taxon>Ixodoidea</taxon>
        <taxon>Ixodidae</taxon>
        <taxon>Amblyomminae</taxon>
        <taxon>Amblyomma</taxon>
    </lineage>
</organism>
<dbReference type="InterPro" id="IPR054108">
    <property type="entry name" value="USP25/28_UIM"/>
</dbReference>
<reference evidence="8" key="1">
    <citation type="journal article" date="2017" name="Front. Cell. Infect. Microbiol.">
        <title>The Distinct Transcriptional Response of the Midgut of Amblyomma sculptum and Amblyomma aureolatum Ticks to Rickettsia rickettsii Correlates to Their Differences in Susceptibility to Infection.</title>
        <authorList>
            <person name="Martins L.A."/>
            <person name="Galletti M.F.B.M."/>
            <person name="Ribeiro J.M."/>
            <person name="Fujita A."/>
            <person name="Costa F.B."/>
            <person name="Labruna M.B."/>
            <person name="Daffre S."/>
            <person name="Fogaca A.C."/>
        </authorList>
    </citation>
    <scope>NUCLEOTIDE SEQUENCE</scope>
</reference>
<protein>
    <submittedName>
        <fullName evidence="8">Putative ubiquitin specific protease</fullName>
    </submittedName>
</protein>
<dbReference type="PROSITE" id="PS00972">
    <property type="entry name" value="USP_1"/>
    <property type="match status" value="1"/>
</dbReference>
<name>A0A1E1X501_9ACAR</name>
<feature type="domain" description="USP" evidence="7">
    <location>
        <begin position="184"/>
        <end position="675"/>
    </location>
</feature>
<dbReference type="InterPro" id="IPR018200">
    <property type="entry name" value="USP_CS"/>
</dbReference>
<comment type="subcellular location">
    <subcellularLocation>
        <location evidence="1">Nucleus</location>
    </subcellularLocation>
</comment>
<dbReference type="Gene3D" id="1.10.8.10">
    <property type="entry name" value="DNA helicase RuvA subunit, C-terminal domain"/>
    <property type="match status" value="1"/>
</dbReference>
<feature type="compositionally biased region" description="Low complexity" evidence="6">
    <location>
        <begin position="521"/>
        <end position="536"/>
    </location>
</feature>
<feature type="compositionally biased region" description="Gly residues" evidence="6">
    <location>
        <begin position="275"/>
        <end position="284"/>
    </location>
</feature>
<dbReference type="InterPro" id="IPR050164">
    <property type="entry name" value="Peptidase_C19"/>
</dbReference>
<dbReference type="InterPro" id="IPR001394">
    <property type="entry name" value="Peptidase_C19_UCH"/>
</dbReference>
<feature type="coiled-coil region" evidence="5">
    <location>
        <begin position="458"/>
        <end position="485"/>
    </location>
</feature>
<dbReference type="InterPro" id="IPR003903">
    <property type="entry name" value="UIM_dom"/>
</dbReference>
<evidence type="ECO:0000256" key="2">
    <source>
        <dbReference type="ARBA" id="ARBA00009085"/>
    </source>
</evidence>
<dbReference type="GO" id="GO:0016579">
    <property type="term" value="P:protein deubiquitination"/>
    <property type="evidence" value="ECO:0007669"/>
    <property type="project" value="InterPro"/>
</dbReference>
<evidence type="ECO:0000313" key="8">
    <source>
        <dbReference type="EMBL" id="JAT94308.1"/>
    </source>
</evidence>
<evidence type="ECO:0000256" key="6">
    <source>
        <dbReference type="SAM" id="MobiDB-lite"/>
    </source>
</evidence>
<dbReference type="CDD" id="cd20485">
    <property type="entry name" value="USP25_USP28_C-like"/>
    <property type="match status" value="1"/>
</dbReference>
<dbReference type="Gene3D" id="3.90.70.10">
    <property type="entry name" value="Cysteine proteinases"/>
    <property type="match status" value="1"/>
</dbReference>
<evidence type="ECO:0000256" key="1">
    <source>
        <dbReference type="ARBA" id="ARBA00004123"/>
    </source>
</evidence>
<dbReference type="PROSITE" id="PS00973">
    <property type="entry name" value="USP_2"/>
    <property type="match status" value="1"/>
</dbReference>
<dbReference type="GO" id="GO:0005829">
    <property type="term" value="C:cytosol"/>
    <property type="evidence" value="ECO:0007669"/>
    <property type="project" value="TreeGrafter"/>
</dbReference>
<keyword evidence="5" id="KW-0175">Coiled coil</keyword>
<sequence length="1111" mass="124241">MTVEHSPLDSHAKKQQQQQQQQQEDAARVVLNQLKEITSVEDVAILRQALEASRTVSGSYDLAHAVSMLVEEDLPGAPSMSQVGVRPAAAVGDGATVPSSQMGAATSPQKRPAKVIDLTGEGDDLQKAIALSLQEQQVAGVSAEEQDISRALEQSLGGKRKRGADAWLDPANPYERRRQGDWPVGIKNVGNTCWFSAVIQSLFHLPMFRRLVLAFEPLGPPVREDGRPLQEHRSVGLMLELRPLFALLGCSRRKYVDPGRALELLRDAFVGTAGTTGGGAGGSQGPSHQQQLQQPQPQHQAQQQQDVSEFTHKLLEWLEDAFQLARCGNPGSIPRMEQTNPMLELFYGSFRCEGDNDGRHFSYEEAFGQYPLQVNGFCDIHESLEAATTNLEPESSTSGTQRSNQETWFTKLPPVLVFELSRFRFNQNLNKPEKIHHRLDFPELLYMDRYMEYNKNITRSKREEVRRLKAERERLKRQLDKYVQYGSGPKRVPLQDVLQYTLEFVESKAAQQKNEEPEMASPSSSLGVGSPGSSPPDEGHSRGESPRSTFEGPYPRHVAEPELRMLQNCLRRWRSEVEHDVKELQDSMSRIDSTIRDIYMEPSLLQVPYRLHAVLVHEGQAASGHYWAFVYCPRRSAWLKFNDVTVTEVTWAELLRDSVGGHHCTSAYCLLYVDRNNRELFEGVKDSELQLPPDLARYVEADNAAFRKELEQWDLKHQERAAVDAAGGGNDIVVTPVQPQLQERPVYGEHEVGIGVMSPSPSWAQLQQEHAQLAQSWTQGRLGQLGSVLGSEGPRGALSKALDQELARLQRLARLAQQRTTSSSWPCRTSGGDEEDPRLQHIGLFLLLNGAPVQPHLQRVLLEQFSQPELDKDPVGAPIRQEALRWLAELSPMGAAGDVEGETTYRGWHELYGRFRHLASALTMGLEHLWTQRLQSAVHLLGTACALNETLLARPPPAEPHARYLGFDPRLLTYCRRMALLALNDYCARQFEEGVLRESLAAVEAMRDTVLPHLTPLQSPLAGIRDTRAVEEIRSRWCAMLGLSMTDEKQEQLEDMLSKLLDPGADVPRLAPLSIPRVTNLSAAFEQAMRRLTSSKHLEAALSEEGAPALS</sequence>
<dbReference type="PANTHER" id="PTHR24006">
    <property type="entry name" value="UBIQUITIN CARBOXYL-TERMINAL HYDROLASE"/>
    <property type="match status" value="1"/>
</dbReference>
<feature type="region of interest" description="Disordered" evidence="6">
    <location>
        <begin position="1"/>
        <end position="24"/>
    </location>
</feature>
<accession>A0A1E1X501</accession>
<dbReference type="EMBL" id="GFAC01004880">
    <property type="protein sequence ID" value="JAT94308.1"/>
    <property type="molecule type" value="mRNA"/>
</dbReference>
<feature type="region of interest" description="Disordered" evidence="6">
    <location>
        <begin position="509"/>
        <end position="557"/>
    </location>
</feature>
<feature type="compositionally biased region" description="Basic and acidic residues" evidence="6">
    <location>
        <begin position="1"/>
        <end position="12"/>
    </location>
</feature>
<dbReference type="Pfam" id="PF00443">
    <property type="entry name" value="UCH"/>
    <property type="match status" value="1"/>
</dbReference>
<dbReference type="PROSITE" id="PS50235">
    <property type="entry name" value="USP_3"/>
    <property type="match status" value="1"/>
</dbReference>
<proteinExistence type="evidence at transcript level"/>